<organism evidence="2 3">
    <name type="scientific">Pleionea mediterranea</name>
    <dbReference type="NCBI Taxonomy" id="523701"/>
    <lineage>
        <taxon>Bacteria</taxon>
        <taxon>Pseudomonadati</taxon>
        <taxon>Pseudomonadota</taxon>
        <taxon>Gammaproteobacteria</taxon>
        <taxon>Oceanospirillales</taxon>
        <taxon>Pleioneaceae</taxon>
        <taxon>Pleionea</taxon>
    </lineage>
</organism>
<evidence type="ECO:0000313" key="3">
    <source>
        <dbReference type="Proteomes" id="UP000245790"/>
    </source>
</evidence>
<keyword evidence="2" id="KW-0223">Dioxygenase</keyword>
<dbReference type="InterPro" id="IPR008775">
    <property type="entry name" value="Phytyl_CoA_dOase-like"/>
</dbReference>
<dbReference type="GO" id="GO:0016706">
    <property type="term" value="F:2-oxoglutarate-dependent dioxygenase activity"/>
    <property type="evidence" value="ECO:0007669"/>
    <property type="project" value="UniProtKB-ARBA"/>
</dbReference>
<dbReference type="GO" id="GO:0005506">
    <property type="term" value="F:iron ion binding"/>
    <property type="evidence" value="ECO:0007669"/>
    <property type="project" value="UniProtKB-ARBA"/>
</dbReference>
<evidence type="ECO:0000256" key="1">
    <source>
        <dbReference type="ARBA" id="ARBA00001954"/>
    </source>
</evidence>
<name>A0A316FD02_9GAMM</name>
<protein>
    <submittedName>
        <fullName evidence="2">Phytanoyl-CoA dioxygenase PhyH</fullName>
    </submittedName>
</protein>
<dbReference type="PANTHER" id="PTHR20883:SF48">
    <property type="entry name" value="ECTOINE DIOXYGENASE"/>
    <property type="match status" value="1"/>
</dbReference>
<accession>A0A316FD02</accession>
<comment type="caution">
    <text evidence="2">The sequence shown here is derived from an EMBL/GenBank/DDBJ whole genome shotgun (WGS) entry which is preliminary data.</text>
</comment>
<proteinExistence type="predicted"/>
<dbReference type="RefSeq" id="WP_210204978.1">
    <property type="nucleotide sequence ID" value="NZ_QGGU01000014.1"/>
</dbReference>
<gene>
    <name evidence="2" type="ORF">C8D97_11442</name>
</gene>
<comment type="cofactor">
    <cofactor evidence="1">
        <name>Fe(2+)</name>
        <dbReference type="ChEBI" id="CHEBI:29033"/>
    </cofactor>
</comment>
<keyword evidence="2" id="KW-0560">Oxidoreductase</keyword>
<dbReference type="Proteomes" id="UP000245790">
    <property type="component" value="Unassembled WGS sequence"/>
</dbReference>
<evidence type="ECO:0000313" key="2">
    <source>
        <dbReference type="EMBL" id="PWK45369.1"/>
    </source>
</evidence>
<keyword evidence="3" id="KW-1185">Reference proteome</keyword>
<sequence>MAFSENGFEIVENILSMDDIETIKRELTTLELKGGGIRNAEKKLISVATLVKSHWLLDLASDYLNGKAKFVRSIVFIKSISNNWLVSWHQDKTVSVSKNINRLGWSNWTEKDGVLNVQPPIEVLENMITFRIHLDEATEENGCLKVIPNSHKEGVLSQQSITHYTEHHKSIHCKAPAGSALVMRPHVLHASNKSTSTQPRRVLHIEFSCYQLPDGVKWA</sequence>
<dbReference type="AlphaFoldDB" id="A0A316FD02"/>
<dbReference type="PANTHER" id="PTHR20883">
    <property type="entry name" value="PHYTANOYL-COA DIOXYGENASE DOMAIN CONTAINING 1"/>
    <property type="match status" value="1"/>
</dbReference>
<dbReference type="Pfam" id="PF05721">
    <property type="entry name" value="PhyH"/>
    <property type="match status" value="1"/>
</dbReference>
<dbReference type="Gene3D" id="2.60.120.620">
    <property type="entry name" value="q2cbj1_9rhob like domain"/>
    <property type="match status" value="1"/>
</dbReference>
<dbReference type="SUPFAM" id="SSF51197">
    <property type="entry name" value="Clavaminate synthase-like"/>
    <property type="match status" value="1"/>
</dbReference>
<dbReference type="EMBL" id="QGGU01000014">
    <property type="protein sequence ID" value="PWK45369.1"/>
    <property type="molecule type" value="Genomic_DNA"/>
</dbReference>
<reference evidence="2 3" key="1">
    <citation type="submission" date="2018-05" db="EMBL/GenBank/DDBJ databases">
        <title>Genomic Encyclopedia of Type Strains, Phase IV (KMG-IV): sequencing the most valuable type-strain genomes for metagenomic binning, comparative biology and taxonomic classification.</title>
        <authorList>
            <person name="Goeker M."/>
        </authorList>
    </citation>
    <scope>NUCLEOTIDE SEQUENCE [LARGE SCALE GENOMIC DNA]</scope>
    <source>
        <strain evidence="2 3">DSM 25350</strain>
    </source>
</reference>